<protein>
    <submittedName>
        <fullName evidence="5">2-dehydro-3-deoxygluconokinase</fullName>
    </submittedName>
</protein>
<accession>A0A1C6URP1</accession>
<organism evidence="5 6">
    <name type="scientific">Micromonospora yangpuensis</name>
    <dbReference type="NCBI Taxonomy" id="683228"/>
    <lineage>
        <taxon>Bacteria</taxon>
        <taxon>Bacillati</taxon>
        <taxon>Actinomycetota</taxon>
        <taxon>Actinomycetes</taxon>
        <taxon>Micromonosporales</taxon>
        <taxon>Micromonosporaceae</taxon>
        <taxon>Micromonospora</taxon>
    </lineage>
</organism>
<name>A0A1C6URP1_9ACTN</name>
<dbReference type="RefSeq" id="WP_175440557.1">
    <property type="nucleotide sequence ID" value="NZ_BMMJ01000005.1"/>
</dbReference>
<evidence type="ECO:0000256" key="3">
    <source>
        <dbReference type="ARBA" id="ARBA00022777"/>
    </source>
</evidence>
<evidence type="ECO:0000313" key="5">
    <source>
        <dbReference type="EMBL" id="SCL56678.1"/>
    </source>
</evidence>
<keyword evidence="3 5" id="KW-0418">Kinase</keyword>
<feature type="domain" description="Carbohydrate kinase PfkB" evidence="4">
    <location>
        <begin position="4"/>
        <end position="298"/>
    </location>
</feature>
<dbReference type="PANTHER" id="PTHR43320">
    <property type="entry name" value="SUGAR KINASE"/>
    <property type="match status" value="1"/>
</dbReference>
<dbReference type="InterPro" id="IPR011611">
    <property type="entry name" value="PfkB_dom"/>
</dbReference>
<reference evidence="5 6" key="1">
    <citation type="submission" date="2016-06" db="EMBL/GenBank/DDBJ databases">
        <authorList>
            <person name="Kjaerup R.B."/>
            <person name="Dalgaard T.S."/>
            <person name="Juul-Madsen H.R."/>
        </authorList>
    </citation>
    <scope>NUCLEOTIDE SEQUENCE [LARGE SCALE GENOMIC DNA]</scope>
    <source>
        <strain evidence="5 6">DSM 45577</strain>
    </source>
</reference>
<comment type="similarity">
    <text evidence="1">Belongs to the carbohydrate kinase PfkB family.</text>
</comment>
<keyword evidence="6" id="KW-1185">Reference proteome</keyword>
<evidence type="ECO:0000313" key="6">
    <source>
        <dbReference type="Proteomes" id="UP000198937"/>
    </source>
</evidence>
<gene>
    <name evidence="5" type="ORF">GA0070617_3305</name>
</gene>
<dbReference type="STRING" id="683228.GA0070617_3305"/>
<evidence type="ECO:0000259" key="4">
    <source>
        <dbReference type="Pfam" id="PF00294"/>
    </source>
</evidence>
<keyword evidence="2" id="KW-0808">Transferase</keyword>
<dbReference type="InterPro" id="IPR029056">
    <property type="entry name" value="Ribokinase-like"/>
</dbReference>
<dbReference type="SUPFAM" id="SSF53613">
    <property type="entry name" value="Ribokinase-like"/>
    <property type="match status" value="1"/>
</dbReference>
<dbReference type="GO" id="GO:0016301">
    <property type="term" value="F:kinase activity"/>
    <property type="evidence" value="ECO:0007669"/>
    <property type="project" value="UniProtKB-KW"/>
</dbReference>
<dbReference type="CDD" id="cd01166">
    <property type="entry name" value="KdgK"/>
    <property type="match status" value="1"/>
</dbReference>
<proteinExistence type="inferred from homology"/>
<evidence type="ECO:0000256" key="2">
    <source>
        <dbReference type="ARBA" id="ARBA00022679"/>
    </source>
</evidence>
<evidence type="ECO:0000256" key="1">
    <source>
        <dbReference type="ARBA" id="ARBA00010688"/>
    </source>
</evidence>
<dbReference type="Pfam" id="PF00294">
    <property type="entry name" value="PfkB"/>
    <property type="match status" value="1"/>
</dbReference>
<dbReference type="InterPro" id="IPR052700">
    <property type="entry name" value="Carb_kinase_PfkB-like"/>
</dbReference>
<dbReference type="PANTHER" id="PTHR43320:SF2">
    <property type="entry name" value="2-DEHYDRO-3-DEOXYGLUCONOKINASE_2-DEHYDRO-3-DEOXYGALACTONOKINASE"/>
    <property type="match status" value="1"/>
</dbReference>
<dbReference type="EMBL" id="FMIA01000002">
    <property type="protein sequence ID" value="SCL56678.1"/>
    <property type="molecule type" value="Genomic_DNA"/>
</dbReference>
<dbReference type="Proteomes" id="UP000198937">
    <property type="component" value="Unassembled WGS sequence"/>
</dbReference>
<dbReference type="Gene3D" id="3.40.1190.20">
    <property type="match status" value="1"/>
</dbReference>
<sequence length="328" mass="33955">MNPEVVTVGETMVVMSPDPVGNLADADRVAVGVGGAESNVAMGLAALGHPTAWVSRVGADPFGQLVVRRIAAAGVDVGSVDVDPDAPTGLYLKDPRPAGTEVHYYRAGSAASRLAPGALDTPRLAGARLVHLSGITAALSTTCRELVEQTLGRRPLPGALVSFDVNHRVRLWPAATAAPVLRQLADAADLVLVGLDEAQRLWHTDDPQAVRRLLPGPATVVVKDGAVGATALPRTGPETFVPALRVPVVEPVGAGDAFAAGYLSAVLRGLDPRAALRLGHLCAARTLAVAGDTAPPPDRTLCADLIDRSDQDWSALEPPDWSTPDAAR</sequence>
<dbReference type="AlphaFoldDB" id="A0A1C6URP1"/>